<dbReference type="PROSITE" id="PS50109">
    <property type="entry name" value="HIS_KIN"/>
    <property type="match status" value="1"/>
</dbReference>
<dbReference type="PANTHER" id="PTHR42878">
    <property type="entry name" value="TWO-COMPONENT HISTIDINE KINASE"/>
    <property type="match status" value="1"/>
</dbReference>
<evidence type="ECO:0000259" key="16">
    <source>
        <dbReference type="PROSITE" id="PS50109"/>
    </source>
</evidence>
<evidence type="ECO:0000256" key="12">
    <source>
        <dbReference type="ARBA" id="ARBA00023012"/>
    </source>
</evidence>
<dbReference type="Gene3D" id="3.30.450.20">
    <property type="entry name" value="PAS domain"/>
    <property type="match status" value="1"/>
</dbReference>
<dbReference type="SUPFAM" id="SSF47384">
    <property type="entry name" value="Homodimeric domain of signal transducing histidine kinase"/>
    <property type="match status" value="1"/>
</dbReference>
<evidence type="ECO:0000256" key="10">
    <source>
        <dbReference type="ARBA" id="ARBA00022840"/>
    </source>
</evidence>
<evidence type="ECO:0000256" key="3">
    <source>
        <dbReference type="ARBA" id="ARBA00004236"/>
    </source>
</evidence>
<dbReference type="InterPro" id="IPR035965">
    <property type="entry name" value="PAS-like_dom_sf"/>
</dbReference>
<dbReference type="PRINTS" id="PR00344">
    <property type="entry name" value="BCTRLSENSOR"/>
</dbReference>
<feature type="transmembrane region" description="Helical" evidence="15">
    <location>
        <begin position="33"/>
        <end position="56"/>
    </location>
</feature>
<dbReference type="InterPro" id="IPR003594">
    <property type="entry name" value="HATPase_dom"/>
</dbReference>
<dbReference type="SUPFAM" id="SSF55874">
    <property type="entry name" value="ATPase domain of HSP90 chaperone/DNA topoisomerase II/histidine kinase"/>
    <property type="match status" value="1"/>
</dbReference>
<name>A0ABW4TPF3_9ACTN</name>
<dbReference type="SMART" id="SM00387">
    <property type="entry name" value="HATPase_c"/>
    <property type="match status" value="1"/>
</dbReference>
<dbReference type="Pfam" id="PF00512">
    <property type="entry name" value="HisKA"/>
    <property type="match status" value="1"/>
</dbReference>
<dbReference type="PROSITE" id="PS50112">
    <property type="entry name" value="PAS"/>
    <property type="match status" value="1"/>
</dbReference>
<dbReference type="Gene3D" id="1.10.287.130">
    <property type="match status" value="1"/>
</dbReference>
<organism evidence="19 20">
    <name type="scientific">Nocardioides aestuarii</name>
    <dbReference type="NCBI Taxonomy" id="252231"/>
    <lineage>
        <taxon>Bacteria</taxon>
        <taxon>Bacillati</taxon>
        <taxon>Actinomycetota</taxon>
        <taxon>Actinomycetes</taxon>
        <taxon>Propionibacteriales</taxon>
        <taxon>Nocardioidaceae</taxon>
        <taxon>Nocardioides</taxon>
    </lineage>
</organism>
<dbReference type="RefSeq" id="WP_343920667.1">
    <property type="nucleotide sequence ID" value="NZ_BAAAJT010000002.1"/>
</dbReference>
<keyword evidence="13 15" id="KW-0472">Membrane</keyword>
<evidence type="ECO:0000256" key="7">
    <source>
        <dbReference type="ARBA" id="ARBA00022692"/>
    </source>
</evidence>
<protein>
    <recommendedName>
        <fullName evidence="14">Sensor-like histidine kinase SenX3</fullName>
        <ecNumber evidence="4">2.7.13.3</ecNumber>
    </recommendedName>
</protein>
<keyword evidence="10" id="KW-0067">ATP-binding</keyword>
<feature type="domain" description="PAC" evidence="18">
    <location>
        <begin position="158"/>
        <end position="210"/>
    </location>
</feature>
<dbReference type="EC" id="2.7.13.3" evidence="4"/>
<comment type="subcellular location">
    <subcellularLocation>
        <location evidence="3">Cell membrane</location>
    </subcellularLocation>
    <subcellularLocation>
        <location evidence="2">Membrane</location>
        <topology evidence="2">Multi-pass membrane protein</topology>
    </subcellularLocation>
</comment>
<evidence type="ECO:0000256" key="15">
    <source>
        <dbReference type="SAM" id="Phobius"/>
    </source>
</evidence>
<evidence type="ECO:0000256" key="14">
    <source>
        <dbReference type="ARBA" id="ARBA00039401"/>
    </source>
</evidence>
<keyword evidence="12" id="KW-0902">Two-component regulatory system</keyword>
<dbReference type="InterPro" id="IPR000014">
    <property type="entry name" value="PAS"/>
</dbReference>
<comment type="catalytic activity">
    <reaction evidence="1">
        <text>ATP + protein L-histidine = ADP + protein N-phospho-L-histidine.</text>
        <dbReference type="EC" id="2.7.13.3"/>
    </reaction>
</comment>
<gene>
    <name evidence="19" type="ORF">ACFSDE_17115</name>
</gene>
<keyword evidence="6" id="KW-0808">Transferase</keyword>
<dbReference type="CDD" id="cd00130">
    <property type="entry name" value="PAS"/>
    <property type="match status" value="1"/>
</dbReference>
<evidence type="ECO:0000256" key="2">
    <source>
        <dbReference type="ARBA" id="ARBA00004141"/>
    </source>
</evidence>
<dbReference type="SUPFAM" id="SSF55785">
    <property type="entry name" value="PYP-like sensor domain (PAS domain)"/>
    <property type="match status" value="1"/>
</dbReference>
<evidence type="ECO:0000313" key="19">
    <source>
        <dbReference type="EMBL" id="MFD1948527.1"/>
    </source>
</evidence>
<evidence type="ECO:0000313" key="20">
    <source>
        <dbReference type="Proteomes" id="UP001597351"/>
    </source>
</evidence>
<keyword evidence="9 19" id="KW-0418">Kinase</keyword>
<dbReference type="InterPro" id="IPR004358">
    <property type="entry name" value="Sig_transdc_His_kin-like_C"/>
</dbReference>
<dbReference type="SMART" id="SM00388">
    <property type="entry name" value="HisKA"/>
    <property type="match status" value="1"/>
</dbReference>
<keyword evidence="5" id="KW-0597">Phosphoprotein</keyword>
<sequence length="451" mass="48132">MTSRPRLLIAPALLAAAVVIALAASLAYEPGEAALASGLLAAAFLVLAAAVAGVWASRRLTEDLGVAQQDTDATATLVDDLFTAVTSDLLVATDEQGHITRFNPGAERILGVSAAAAVGRSPAFFLEEAEVASWALAMRTDPGFAAVAAGLVASQQQQPLEWPFFRPDGERRFLSLSISTIRDGSGDRVGFLLVGQDVTDLVRTESGTEQFLATMSLELRAPMASIIGYAEMLHEELEGQSDSARSFVDRIERSGHRMLLLIQDLLTLTRVEDPELELQRDDVDLRSVVTTAYDAVRAGLGERQLDLALRLPPDAVDQECDSRLVEQVVHQLLSNAAKFTPDGGRVIVSVKAGATNRIVVGDTGIGISQTDRERLFTRFFRSHQTEVQQRQGSGLGLAIVHAVVAAHGGTVTVESELGRGSTFVVELPSRLPGSVRAIETSEDTDVEVAVS</sequence>
<dbReference type="EMBL" id="JBHUGD010000003">
    <property type="protein sequence ID" value="MFD1948527.1"/>
    <property type="molecule type" value="Genomic_DNA"/>
</dbReference>
<evidence type="ECO:0000256" key="6">
    <source>
        <dbReference type="ARBA" id="ARBA00022679"/>
    </source>
</evidence>
<evidence type="ECO:0000256" key="5">
    <source>
        <dbReference type="ARBA" id="ARBA00022553"/>
    </source>
</evidence>
<evidence type="ECO:0000259" key="18">
    <source>
        <dbReference type="PROSITE" id="PS50113"/>
    </source>
</evidence>
<dbReference type="InterPro" id="IPR036890">
    <property type="entry name" value="HATPase_C_sf"/>
</dbReference>
<keyword evidence="7 15" id="KW-0812">Transmembrane</keyword>
<dbReference type="CDD" id="cd00082">
    <property type="entry name" value="HisKA"/>
    <property type="match status" value="1"/>
</dbReference>
<dbReference type="CDD" id="cd00075">
    <property type="entry name" value="HATPase"/>
    <property type="match status" value="1"/>
</dbReference>
<keyword evidence="11 15" id="KW-1133">Transmembrane helix</keyword>
<dbReference type="PROSITE" id="PS50113">
    <property type="entry name" value="PAC"/>
    <property type="match status" value="1"/>
</dbReference>
<evidence type="ECO:0000256" key="9">
    <source>
        <dbReference type="ARBA" id="ARBA00022777"/>
    </source>
</evidence>
<dbReference type="InterPro" id="IPR036097">
    <property type="entry name" value="HisK_dim/P_sf"/>
</dbReference>
<dbReference type="InterPro" id="IPR005467">
    <property type="entry name" value="His_kinase_dom"/>
</dbReference>
<evidence type="ECO:0000256" key="11">
    <source>
        <dbReference type="ARBA" id="ARBA00022989"/>
    </source>
</evidence>
<dbReference type="InterPro" id="IPR001610">
    <property type="entry name" value="PAC"/>
</dbReference>
<dbReference type="InterPro" id="IPR050351">
    <property type="entry name" value="BphY/WalK/GraS-like"/>
</dbReference>
<feature type="domain" description="Histidine kinase" evidence="16">
    <location>
        <begin position="214"/>
        <end position="431"/>
    </location>
</feature>
<evidence type="ECO:0000256" key="1">
    <source>
        <dbReference type="ARBA" id="ARBA00000085"/>
    </source>
</evidence>
<dbReference type="InterPro" id="IPR000700">
    <property type="entry name" value="PAS-assoc_C"/>
</dbReference>
<keyword evidence="8" id="KW-0547">Nucleotide-binding</keyword>
<feature type="domain" description="PAS" evidence="17">
    <location>
        <begin position="90"/>
        <end position="121"/>
    </location>
</feature>
<reference evidence="20" key="1">
    <citation type="journal article" date="2019" name="Int. J. Syst. Evol. Microbiol.">
        <title>The Global Catalogue of Microorganisms (GCM) 10K type strain sequencing project: providing services to taxonomists for standard genome sequencing and annotation.</title>
        <authorList>
            <consortium name="The Broad Institute Genomics Platform"/>
            <consortium name="The Broad Institute Genome Sequencing Center for Infectious Disease"/>
            <person name="Wu L."/>
            <person name="Ma J."/>
        </authorList>
    </citation>
    <scope>NUCLEOTIDE SEQUENCE [LARGE SCALE GENOMIC DNA]</scope>
    <source>
        <strain evidence="20">CGMCC 1.12477</strain>
    </source>
</reference>
<dbReference type="SMART" id="SM00086">
    <property type="entry name" value="PAC"/>
    <property type="match status" value="1"/>
</dbReference>
<evidence type="ECO:0000256" key="13">
    <source>
        <dbReference type="ARBA" id="ARBA00023136"/>
    </source>
</evidence>
<evidence type="ECO:0000259" key="17">
    <source>
        <dbReference type="PROSITE" id="PS50112"/>
    </source>
</evidence>
<comment type="caution">
    <text evidence="19">The sequence shown here is derived from an EMBL/GenBank/DDBJ whole genome shotgun (WGS) entry which is preliminary data.</text>
</comment>
<dbReference type="PANTHER" id="PTHR42878:SF7">
    <property type="entry name" value="SENSOR HISTIDINE KINASE GLRK"/>
    <property type="match status" value="1"/>
</dbReference>
<dbReference type="Gene3D" id="3.30.565.10">
    <property type="entry name" value="Histidine kinase-like ATPase, C-terminal domain"/>
    <property type="match status" value="1"/>
</dbReference>
<dbReference type="Proteomes" id="UP001597351">
    <property type="component" value="Unassembled WGS sequence"/>
</dbReference>
<dbReference type="GO" id="GO:0016301">
    <property type="term" value="F:kinase activity"/>
    <property type="evidence" value="ECO:0007669"/>
    <property type="project" value="UniProtKB-KW"/>
</dbReference>
<dbReference type="NCBIfam" id="TIGR00229">
    <property type="entry name" value="sensory_box"/>
    <property type="match status" value="1"/>
</dbReference>
<evidence type="ECO:0000256" key="4">
    <source>
        <dbReference type="ARBA" id="ARBA00012438"/>
    </source>
</evidence>
<evidence type="ECO:0000256" key="8">
    <source>
        <dbReference type="ARBA" id="ARBA00022741"/>
    </source>
</evidence>
<dbReference type="Pfam" id="PF13426">
    <property type="entry name" value="PAS_9"/>
    <property type="match status" value="1"/>
</dbReference>
<keyword evidence="20" id="KW-1185">Reference proteome</keyword>
<dbReference type="InterPro" id="IPR003661">
    <property type="entry name" value="HisK_dim/P_dom"/>
</dbReference>
<accession>A0ABW4TPF3</accession>
<dbReference type="Pfam" id="PF02518">
    <property type="entry name" value="HATPase_c"/>
    <property type="match status" value="1"/>
</dbReference>
<proteinExistence type="predicted"/>